<dbReference type="PANTHER" id="PTHR44757">
    <property type="entry name" value="DIGUANYLATE CYCLASE DGCP"/>
    <property type="match status" value="1"/>
</dbReference>
<dbReference type="Pfam" id="PF08448">
    <property type="entry name" value="PAS_4"/>
    <property type="match status" value="1"/>
</dbReference>
<dbReference type="InterPro" id="IPR052155">
    <property type="entry name" value="Biofilm_reg_signaling"/>
</dbReference>
<dbReference type="SUPFAM" id="SSF55073">
    <property type="entry name" value="Nucleotide cyclase"/>
    <property type="match status" value="1"/>
</dbReference>
<proteinExistence type="predicted"/>
<dbReference type="Pfam" id="PF13426">
    <property type="entry name" value="PAS_9"/>
    <property type="match status" value="1"/>
</dbReference>
<feature type="domain" description="PAC" evidence="2">
    <location>
        <begin position="469"/>
        <end position="521"/>
    </location>
</feature>
<dbReference type="PANTHER" id="PTHR44757:SF4">
    <property type="entry name" value="DIGUANYLATE CYCLASE DGCE-RELATED"/>
    <property type="match status" value="1"/>
</dbReference>
<dbReference type="InterPro" id="IPR029787">
    <property type="entry name" value="Nucleotide_cyclase"/>
</dbReference>
<feature type="domain" description="GGDEF" evidence="4">
    <location>
        <begin position="683"/>
        <end position="818"/>
    </location>
</feature>
<dbReference type="EMBL" id="CP124616">
    <property type="protein sequence ID" value="WGW05846.1"/>
    <property type="molecule type" value="Genomic_DNA"/>
</dbReference>
<dbReference type="PROSITE" id="PS50112">
    <property type="entry name" value="PAS"/>
    <property type="match status" value="1"/>
</dbReference>
<dbReference type="SMART" id="SM00052">
    <property type="entry name" value="EAL"/>
    <property type="match status" value="1"/>
</dbReference>
<dbReference type="CDD" id="cd01949">
    <property type="entry name" value="GGDEF"/>
    <property type="match status" value="1"/>
</dbReference>
<dbReference type="InterPro" id="IPR035965">
    <property type="entry name" value="PAS-like_dom_sf"/>
</dbReference>
<keyword evidence="6" id="KW-1185">Reference proteome</keyword>
<evidence type="ECO:0000313" key="5">
    <source>
        <dbReference type="EMBL" id="WGW05846.1"/>
    </source>
</evidence>
<accession>A0ABY8QMI1</accession>
<dbReference type="Pfam" id="PF08447">
    <property type="entry name" value="PAS_3"/>
    <property type="match status" value="2"/>
</dbReference>
<dbReference type="CDD" id="cd00130">
    <property type="entry name" value="PAS"/>
    <property type="match status" value="3"/>
</dbReference>
<dbReference type="Pfam" id="PF00563">
    <property type="entry name" value="EAL"/>
    <property type="match status" value="1"/>
</dbReference>
<feature type="domain" description="PAC" evidence="2">
    <location>
        <begin position="596"/>
        <end position="652"/>
    </location>
</feature>
<dbReference type="InterPro" id="IPR000700">
    <property type="entry name" value="PAS-assoc_C"/>
</dbReference>
<gene>
    <name evidence="5" type="ORF">QF118_11615</name>
</gene>
<reference evidence="5 6" key="1">
    <citation type="submission" date="2023-05" db="EMBL/GenBank/DDBJ databases">
        <title>YMD87, complete Genome.</title>
        <authorList>
            <person name="Zhang J."/>
            <person name="Xu X."/>
        </authorList>
    </citation>
    <scope>NUCLEOTIDE SEQUENCE [LARGE SCALE GENOMIC DNA]</scope>
    <source>
        <strain evidence="5 6">YMD87</strain>
    </source>
</reference>
<dbReference type="InterPro" id="IPR000160">
    <property type="entry name" value="GGDEF_dom"/>
</dbReference>
<dbReference type="NCBIfam" id="TIGR00254">
    <property type="entry name" value="GGDEF"/>
    <property type="match status" value="1"/>
</dbReference>
<dbReference type="SMART" id="SM00091">
    <property type="entry name" value="PAS"/>
    <property type="match status" value="4"/>
</dbReference>
<dbReference type="CDD" id="cd01948">
    <property type="entry name" value="EAL"/>
    <property type="match status" value="1"/>
</dbReference>
<dbReference type="PROSITE" id="PS50113">
    <property type="entry name" value="PAC"/>
    <property type="match status" value="3"/>
</dbReference>
<dbReference type="Proteomes" id="UP001241605">
    <property type="component" value="Chromosome"/>
</dbReference>
<dbReference type="Gene3D" id="3.30.70.270">
    <property type="match status" value="1"/>
</dbReference>
<feature type="domain" description="PAS" evidence="1">
    <location>
        <begin position="522"/>
        <end position="595"/>
    </location>
</feature>
<dbReference type="SUPFAM" id="SSF141868">
    <property type="entry name" value="EAL domain-like"/>
    <property type="match status" value="1"/>
</dbReference>
<evidence type="ECO:0000259" key="4">
    <source>
        <dbReference type="PROSITE" id="PS50887"/>
    </source>
</evidence>
<protein>
    <submittedName>
        <fullName evidence="5">EAL domain-containing protein</fullName>
    </submittedName>
</protein>
<evidence type="ECO:0000259" key="1">
    <source>
        <dbReference type="PROSITE" id="PS50112"/>
    </source>
</evidence>
<dbReference type="InterPro" id="IPR035919">
    <property type="entry name" value="EAL_sf"/>
</dbReference>
<dbReference type="InterPro" id="IPR013655">
    <property type="entry name" value="PAS_fold_3"/>
</dbReference>
<dbReference type="InterPro" id="IPR000014">
    <property type="entry name" value="PAS"/>
</dbReference>
<dbReference type="RefSeq" id="WP_282302469.1">
    <property type="nucleotide sequence ID" value="NZ_CP124616.1"/>
</dbReference>
<name>A0ABY8QMI1_9RHOB</name>
<dbReference type="Gene3D" id="3.30.450.20">
    <property type="entry name" value="PAS domain"/>
    <property type="match status" value="5"/>
</dbReference>
<dbReference type="PROSITE" id="PS50887">
    <property type="entry name" value="GGDEF"/>
    <property type="match status" value="1"/>
</dbReference>
<dbReference type="InterPro" id="IPR001610">
    <property type="entry name" value="PAC"/>
</dbReference>
<organism evidence="5 6">
    <name type="scientific">Tropicibacter oceani</name>
    <dbReference type="NCBI Taxonomy" id="3058420"/>
    <lineage>
        <taxon>Bacteria</taxon>
        <taxon>Pseudomonadati</taxon>
        <taxon>Pseudomonadota</taxon>
        <taxon>Alphaproteobacteria</taxon>
        <taxon>Rhodobacterales</taxon>
        <taxon>Roseobacteraceae</taxon>
        <taxon>Tropicibacter</taxon>
    </lineage>
</organism>
<dbReference type="Gene3D" id="3.20.20.450">
    <property type="entry name" value="EAL domain"/>
    <property type="match status" value="1"/>
</dbReference>
<feature type="domain" description="EAL" evidence="3">
    <location>
        <begin position="829"/>
        <end position="1071"/>
    </location>
</feature>
<dbReference type="PROSITE" id="PS50883">
    <property type="entry name" value="EAL"/>
    <property type="match status" value="1"/>
</dbReference>
<dbReference type="InterPro" id="IPR013656">
    <property type="entry name" value="PAS_4"/>
</dbReference>
<evidence type="ECO:0000259" key="3">
    <source>
        <dbReference type="PROSITE" id="PS50883"/>
    </source>
</evidence>
<sequence>MNVVFDGHEARSEWAGRIPDSFPAIFHVTNMDGIIVQASDNWLSVFGYVRDAVIGRHCFDFMARDSWAIVQASPGQDPASKLVDQLACTFIAGSGKEVSCMISSTPLVHDDGKVIGNVATLSVLDGDDALAKRLQTKSYRLQSCIEGTNAGTWEWNVQTGETRFNERWAEIVGYSLDELGKTTIQTWQDLGHPEDMQTSEAALRAHWAGESAFYDIHARMRHKDGHWVWVHDRGRVFTWTEDGEPEWMFGTHISINEYKQKQAETARLKVLLERMGTIAGVGGWEVDLETNQVLWTRETRRIHGVSDDYIPNLTEGLSFYAPSARPVIEKAVQAGIDEGQPWDLELPFIRLNGERIWVRAVGEVEFENGTPKRLFGAFQDISDRVTRDKELRATQEWMQLATSSGGVGLWSLDAVDGTVTWDDVMLQHFVISSNKRPDTLAEWLNWLPDSEAKKFKSQIRRLISGKGRADIEIDFCDQDGLVHALKLTGEASRDEDGLIDRIHGACFDLTPERRLMFELQEQTSKLSVTLSSIGDGVITTDRDCRINWINDVAANLSGWTRSEAIGKLSHEVFAVFNEETGKLVTDPIRQCLLEGRTVDLQPNSILRNKSGDPIAVDDSAAPIIDENGRAVGAVLVFRDVSNQRRLSRDIEYRATHDLLTGLLNRVEFEHRFQDCLNDPICKNGSYLFFIDLDHFKRVNDSLGHDAGDKLLHRVAHVLRQVAGEDAHIARQGGDEFVMLKRFDGDAAAKTFAEGLCREIANIATGTPDRQDLPRIGASVGVVDLCTAPRHIGQLLRRADIAAYTAKAAGRGQVCLWTESDETMQNAATQVSLIERIERANVESRWIVHEQRIAPIADDPDQPEMRELLIRMPDDDGGLIAPNKFLGAAERYGLMPSIDLWMFRYCLDRVSATDLGVIFTVNLSASSVSSRSFQGDLLTLVRGADKAQLEQICIEITETSMVQNYETVFGFLSELRALGLKVAIDDFGAGASSFRYFGTLPADYLKIDGSFIRNYDDPVAASSVECFIKMAQVAGLKTIAEHVEDKAMVPVLEELGVNLVQGYAIDRPGAAA</sequence>
<feature type="domain" description="PAC" evidence="2">
    <location>
        <begin position="342"/>
        <end position="393"/>
    </location>
</feature>
<dbReference type="SMART" id="SM00086">
    <property type="entry name" value="PAC"/>
    <property type="match status" value="5"/>
</dbReference>
<dbReference type="Pfam" id="PF00990">
    <property type="entry name" value="GGDEF"/>
    <property type="match status" value="1"/>
</dbReference>
<evidence type="ECO:0000313" key="6">
    <source>
        <dbReference type="Proteomes" id="UP001241605"/>
    </source>
</evidence>
<dbReference type="InterPro" id="IPR043128">
    <property type="entry name" value="Rev_trsase/Diguanyl_cyclase"/>
</dbReference>
<dbReference type="InterPro" id="IPR001633">
    <property type="entry name" value="EAL_dom"/>
</dbReference>
<evidence type="ECO:0000259" key="2">
    <source>
        <dbReference type="PROSITE" id="PS50113"/>
    </source>
</evidence>
<dbReference type="SMART" id="SM00267">
    <property type="entry name" value="GGDEF"/>
    <property type="match status" value="1"/>
</dbReference>
<dbReference type="SUPFAM" id="SSF55785">
    <property type="entry name" value="PYP-like sensor domain (PAS domain)"/>
    <property type="match status" value="5"/>
</dbReference>
<dbReference type="NCBIfam" id="TIGR00229">
    <property type="entry name" value="sensory_box"/>
    <property type="match status" value="3"/>
</dbReference>